<reference evidence="8 9" key="1">
    <citation type="journal article" date="2016" name="Environ. Microbiol.">
        <title>New Methyloceanibacter diversity from North Sea sediments includes methanotroph containing solely the soluble methane monooxygenase.</title>
        <authorList>
            <person name="Vekeman B."/>
            <person name="Kerckhof F.M."/>
            <person name="Cremers G."/>
            <person name="de Vos P."/>
            <person name="Vandamme P."/>
            <person name="Boon N."/>
            <person name="Op den Camp H.J."/>
            <person name="Heylen K."/>
        </authorList>
    </citation>
    <scope>NUCLEOTIDE SEQUENCE [LARGE SCALE GENOMIC DNA]</scope>
    <source>
        <strain evidence="8 9">R-67176</strain>
    </source>
</reference>
<dbReference type="NCBIfam" id="TIGR01352">
    <property type="entry name" value="tonB_Cterm"/>
    <property type="match status" value="1"/>
</dbReference>
<feature type="domain" description="TonB C-terminal" evidence="7">
    <location>
        <begin position="296"/>
        <end position="384"/>
    </location>
</feature>
<comment type="caution">
    <text evidence="8">The sequence shown here is derived from an EMBL/GenBank/DDBJ whole genome shotgun (WGS) entry which is preliminary data.</text>
</comment>
<feature type="transmembrane region" description="Helical" evidence="6">
    <location>
        <begin position="7"/>
        <end position="25"/>
    </location>
</feature>
<keyword evidence="3 6" id="KW-1133">Transmembrane helix</keyword>
<evidence type="ECO:0000259" key="7">
    <source>
        <dbReference type="PROSITE" id="PS52015"/>
    </source>
</evidence>
<dbReference type="Proteomes" id="UP000094172">
    <property type="component" value="Unassembled WGS sequence"/>
</dbReference>
<dbReference type="Gene3D" id="3.30.1150.10">
    <property type="match status" value="1"/>
</dbReference>
<organism evidence="8 9">
    <name type="scientific">Methyloceanibacter stevinii</name>
    <dbReference type="NCBI Taxonomy" id="1774970"/>
    <lineage>
        <taxon>Bacteria</taxon>
        <taxon>Pseudomonadati</taxon>
        <taxon>Pseudomonadota</taxon>
        <taxon>Alphaproteobacteria</taxon>
        <taxon>Hyphomicrobiales</taxon>
        <taxon>Hyphomicrobiaceae</taxon>
        <taxon>Methyloceanibacter</taxon>
    </lineage>
</organism>
<feature type="compositionally biased region" description="Polar residues" evidence="5">
    <location>
        <begin position="248"/>
        <end position="266"/>
    </location>
</feature>
<feature type="compositionally biased region" description="Basic and acidic residues" evidence="5">
    <location>
        <begin position="204"/>
        <end position="218"/>
    </location>
</feature>
<evidence type="ECO:0000256" key="4">
    <source>
        <dbReference type="ARBA" id="ARBA00023136"/>
    </source>
</evidence>
<evidence type="ECO:0000313" key="8">
    <source>
        <dbReference type="EMBL" id="ODR95236.1"/>
    </source>
</evidence>
<evidence type="ECO:0000256" key="6">
    <source>
        <dbReference type="SAM" id="Phobius"/>
    </source>
</evidence>
<gene>
    <name evidence="8" type="ORF">AUC70_05945</name>
</gene>
<evidence type="ECO:0000256" key="2">
    <source>
        <dbReference type="ARBA" id="ARBA00022692"/>
    </source>
</evidence>
<feature type="compositionally biased region" description="Basic and acidic residues" evidence="5">
    <location>
        <begin position="122"/>
        <end position="137"/>
    </location>
</feature>
<dbReference type="AlphaFoldDB" id="A0A1E3VQK3"/>
<feature type="compositionally biased region" description="Basic and acidic residues" evidence="5">
    <location>
        <begin position="181"/>
        <end position="192"/>
    </location>
</feature>
<dbReference type="InterPro" id="IPR037682">
    <property type="entry name" value="TonB_C"/>
</dbReference>
<protein>
    <recommendedName>
        <fullName evidence="7">TonB C-terminal domain-containing protein</fullName>
    </recommendedName>
</protein>
<dbReference type="Pfam" id="PF13103">
    <property type="entry name" value="TonB_2"/>
    <property type="match status" value="1"/>
</dbReference>
<dbReference type="GO" id="GO:0016020">
    <property type="term" value="C:membrane"/>
    <property type="evidence" value="ECO:0007669"/>
    <property type="project" value="UniProtKB-SubCell"/>
</dbReference>
<dbReference type="InterPro" id="IPR006260">
    <property type="entry name" value="TonB/TolA_C"/>
</dbReference>
<dbReference type="PROSITE" id="PS52015">
    <property type="entry name" value="TONB_CTD"/>
    <property type="match status" value="1"/>
</dbReference>
<dbReference type="RefSeq" id="WP_069444528.1">
    <property type="nucleotide sequence ID" value="NZ_LPWE01000011.1"/>
</dbReference>
<proteinExistence type="predicted"/>
<keyword evidence="9" id="KW-1185">Reference proteome</keyword>
<keyword evidence="2 6" id="KW-0812">Transmembrane</keyword>
<dbReference type="EMBL" id="LPWE01000011">
    <property type="protein sequence ID" value="ODR95236.1"/>
    <property type="molecule type" value="Genomic_DNA"/>
</dbReference>
<evidence type="ECO:0000256" key="5">
    <source>
        <dbReference type="SAM" id="MobiDB-lite"/>
    </source>
</evidence>
<accession>A0A1E3VQK3</accession>
<comment type="subcellular location">
    <subcellularLocation>
        <location evidence="1">Membrane</location>
        <topology evidence="1">Single-pass membrane protein</topology>
    </subcellularLocation>
</comment>
<dbReference type="STRING" id="1774970.AUC70_05945"/>
<feature type="compositionally biased region" description="Polar residues" evidence="5">
    <location>
        <begin position="279"/>
        <end position="295"/>
    </location>
</feature>
<keyword evidence="4 6" id="KW-0472">Membrane</keyword>
<sequence>MKRLLEATVFVAIAVVLHLVVFGFYSEAPSDESAGDAGDVVVSVAAASSALSGMVAEWEKPPEPVVEEPPAAVPEPQDSSEQEVERRSKVPPAETEPAETSEPESPPAASEPAETAEPEPLPSEKADTNTEPEREAPNEVPSDTQERLEAPKTETAAPVPLPAPSKVSEPSVPDKTPSVPEQKRSAPEKKLSGPEPQPKQPPAKRPERKTQEHVDKQPKTRASRPEPTPAGSASRNEPSGAPSKRKSSSGQSTKESATGRGSQSQRAAGAKQESESAGRSKTRSRPATVSKSSARSLIASWGARIRARINARKRRPAGNAHGTTIVHLRVATSGRLLSASVARSSGNSALDRAAMSAVRGAGRFPAAPKGLTNSSYSFSQSIRF</sequence>
<dbReference type="SUPFAM" id="SSF74653">
    <property type="entry name" value="TolA/TonB C-terminal domain"/>
    <property type="match status" value="1"/>
</dbReference>
<name>A0A1E3VQK3_9HYPH</name>
<evidence type="ECO:0000313" key="9">
    <source>
        <dbReference type="Proteomes" id="UP000094172"/>
    </source>
</evidence>
<evidence type="ECO:0000256" key="1">
    <source>
        <dbReference type="ARBA" id="ARBA00004167"/>
    </source>
</evidence>
<evidence type="ECO:0000256" key="3">
    <source>
        <dbReference type="ARBA" id="ARBA00022989"/>
    </source>
</evidence>
<dbReference type="GO" id="GO:0055085">
    <property type="term" value="P:transmembrane transport"/>
    <property type="evidence" value="ECO:0007669"/>
    <property type="project" value="InterPro"/>
</dbReference>
<feature type="region of interest" description="Disordered" evidence="5">
    <location>
        <begin position="55"/>
        <end position="295"/>
    </location>
</feature>